<dbReference type="AlphaFoldDB" id="A0A0G4MNS8"/>
<dbReference type="GO" id="GO:0004331">
    <property type="term" value="F:fructose-2,6-bisphosphate 2-phosphatase activity"/>
    <property type="evidence" value="ECO:0007669"/>
    <property type="project" value="TreeGrafter"/>
</dbReference>
<name>A0A0G4MNS8_VERLO</name>
<evidence type="ECO:0000256" key="3">
    <source>
        <dbReference type="ARBA" id="ARBA00022552"/>
    </source>
</evidence>
<dbReference type="GO" id="GO:0006364">
    <property type="term" value="P:rRNA processing"/>
    <property type="evidence" value="ECO:0007669"/>
    <property type="project" value="UniProtKB-KW"/>
</dbReference>
<keyword evidence="7" id="KW-0067">ATP-binding</keyword>
<accession>A0A0G4MNS8</accession>
<organism evidence="11 12">
    <name type="scientific">Verticillium longisporum</name>
    <name type="common">Verticillium dahliae var. longisporum</name>
    <dbReference type="NCBI Taxonomy" id="100787"/>
    <lineage>
        <taxon>Eukaryota</taxon>
        <taxon>Fungi</taxon>
        <taxon>Dikarya</taxon>
        <taxon>Ascomycota</taxon>
        <taxon>Pezizomycotina</taxon>
        <taxon>Sordariomycetes</taxon>
        <taxon>Hypocreomycetidae</taxon>
        <taxon>Glomerellales</taxon>
        <taxon>Plectosphaerellaceae</taxon>
        <taxon>Verticillium</taxon>
    </lineage>
</organism>
<dbReference type="PANTHER" id="PTHR10606:SF44">
    <property type="entry name" value="6-PHOSPHOFRUCTO 2-KINASE_FRUCTOSE 2,6-BISPHOSPHATASE LONG FORM"/>
    <property type="match status" value="1"/>
</dbReference>
<evidence type="ECO:0000259" key="10">
    <source>
        <dbReference type="PROSITE" id="PS51194"/>
    </source>
</evidence>
<dbReference type="GO" id="GO:0005829">
    <property type="term" value="C:cytosol"/>
    <property type="evidence" value="ECO:0007669"/>
    <property type="project" value="TreeGrafter"/>
</dbReference>
<reference evidence="12" key="1">
    <citation type="submission" date="2015-05" db="EMBL/GenBank/DDBJ databases">
        <authorList>
            <person name="Fogelqvist Johan"/>
        </authorList>
    </citation>
    <scope>NUCLEOTIDE SEQUENCE [LARGE SCALE GENOMIC DNA]</scope>
</reference>
<comment type="subcellular location">
    <subcellularLocation>
        <location evidence="1">Nucleus</location>
        <location evidence="1">Nucleolus</location>
    </subcellularLocation>
</comment>
<evidence type="ECO:0000256" key="8">
    <source>
        <dbReference type="ARBA" id="ARBA00023242"/>
    </source>
</evidence>
<dbReference type="GO" id="GO:0005730">
    <property type="term" value="C:nucleolus"/>
    <property type="evidence" value="ECO:0007669"/>
    <property type="project" value="UniProtKB-SubCell"/>
</dbReference>
<protein>
    <recommendedName>
        <fullName evidence="10">Helicase C-terminal domain-containing protein</fullName>
    </recommendedName>
</protein>
<evidence type="ECO:0000256" key="6">
    <source>
        <dbReference type="ARBA" id="ARBA00022806"/>
    </source>
</evidence>
<dbReference type="GO" id="GO:0006000">
    <property type="term" value="P:fructose metabolic process"/>
    <property type="evidence" value="ECO:0007669"/>
    <property type="project" value="InterPro"/>
</dbReference>
<feature type="domain" description="Helicase C-terminal" evidence="10">
    <location>
        <begin position="223"/>
        <end position="395"/>
    </location>
</feature>
<dbReference type="FunFam" id="3.40.50.300:FF:000644">
    <property type="entry name" value="GpmB, Fructose-2,6-bisphosphatase"/>
    <property type="match status" value="1"/>
</dbReference>
<proteinExistence type="predicted"/>
<keyword evidence="4" id="KW-0547">Nucleotide-binding</keyword>
<keyword evidence="6" id="KW-0347">Helicase</keyword>
<evidence type="ECO:0000256" key="7">
    <source>
        <dbReference type="ARBA" id="ARBA00022840"/>
    </source>
</evidence>
<dbReference type="InterPro" id="IPR027417">
    <property type="entry name" value="P-loop_NTPase"/>
</dbReference>
<dbReference type="Gene3D" id="3.40.50.300">
    <property type="entry name" value="P-loop containing nucleotide triphosphate hydrolases"/>
    <property type="match status" value="3"/>
</dbReference>
<gene>
    <name evidence="11" type="ORF">BN1723_015010</name>
</gene>
<keyword evidence="3" id="KW-0698">rRNA processing</keyword>
<dbReference type="PANTHER" id="PTHR10606">
    <property type="entry name" value="6-PHOSPHOFRUCTO-2-KINASE/FRUCTOSE-2,6-BISPHOSPHATASE"/>
    <property type="match status" value="1"/>
</dbReference>
<dbReference type="InterPro" id="IPR025313">
    <property type="entry name" value="SPB4-like_CTE"/>
</dbReference>
<dbReference type="SMART" id="SM00490">
    <property type="entry name" value="HELICc"/>
    <property type="match status" value="1"/>
</dbReference>
<evidence type="ECO:0000313" key="12">
    <source>
        <dbReference type="Proteomes" id="UP000045706"/>
    </source>
</evidence>
<keyword evidence="5" id="KW-0378">Hydrolase</keyword>
<dbReference type="InterPro" id="IPR003094">
    <property type="entry name" value="6Pfruct_kin"/>
</dbReference>
<keyword evidence="8" id="KW-0539">Nucleus</keyword>
<dbReference type="Pfam" id="PF13959">
    <property type="entry name" value="CTE_SPB4"/>
    <property type="match status" value="1"/>
</dbReference>
<dbReference type="InterPro" id="IPR001650">
    <property type="entry name" value="Helicase_C-like"/>
</dbReference>
<dbReference type="Pfam" id="PF00271">
    <property type="entry name" value="Helicase_C"/>
    <property type="match status" value="1"/>
</dbReference>
<evidence type="ECO:0000256" key="4">
    <source>
        <dbReference type="ARBA" id="ARBA00022741"/>
    </source>
</evidence>
<dbReference type="GO" id="GO:0004386">
    <property type="term" value="F:helicase activity"/>
    <property type="evidence" value="ECO:0007669"/>
    <property type="project" value="UniProtKB-KW"/>
</dbReference>
<evidence type="ECO:0000256" key="1">
    <source>
        <dbReference type="ARBA" id="ARBA00004604"/>
    </source>
</evidence>
<dbReference type="SUPFAM" id="SSF52540">
    <property type="entry name" value="P-loop containing nucleoside triphosphate hydrolases"/>
    <property type="match status" value="2"/>
</dbReference>
<dbReference type="GO" id="GO:0003873">
    <property type="term" value="F:6-phosphofructo-2-kinase activity"/>
    <property type="evidence" value="ECO:0007669"/>
    <property type="project" value="InterPro"/>
</dbReference>
<evidence type="ECO:0000256" key="9">
    <source>
        <dbReference type="SAM" id="MobiDB-lite"/>
    </source>
</evidence>
<dbReference type="Proteomes" id="UP000045706">
    <property type="component" value="Unassembled WGS sequence"/>
</dbReference>
<keyword evidence="2" id="KW-0690">Ribosome biogenesis</keyword>
<evidence type="ECO:0000256" key="5">
    <source>
        <dbReference type="ARBA" id="ARBA00022801"/>
    </source>
</evidence>
<dbReference type="CDD" id="cd18787">
    <property type="entry name" value="SF2_C_DEAD"/>
    <property type="match status" value="1"/>
</dbReference>
<sequence>MVRLTNGMGVQVEDTKVCVVMVGLPARGKSFIAQKAQRYLKWLSIEARTFNVGNYRRETAAQPTADFFDVKNREGEQKRRAAAEAAIADMMTWFQKENGTVAILDATNSTKERRKWVLDRCTKEGVEVIFVESKCDDEDLIMANIRDVKATSPDYAGQDPEQAALDFRNRIRNYEQVYTSIDEDGDENSYTFLKIMDVGKQVIINRIQDYLQSRIVYYLMNLHIRPRSIWLSRKKVIVFFSSCNSVKYHAELLNYIDLPVLSLHGKMKQQARTNTFFEFCNAKQGTLICTDVAARGLDIPSVDWSVSFDPPDAPTDYIPSVDWSVSFDPPDAPTDYIHRVGRTARANAKGKSLLFLHPSEVGFLSHLKAARVPVVEFEFPASKVANIQALLEKLISQNYYLNKSAKDGYRSYLHAYASHSLRSVYDINKLDLAKLAKSFGFAVPPRVDVTVGASGRDKKVQGRRTYGSQPRQNDRFRQKGRSG</sequence>
<dbReference type="InterPro" id="IPR013079">
    <property type="entry name" value="6Phosfructo_kin"/>
</dbReference>
<dbReference type="PROSITE" id="PS51194">
    <property type="entry name" value="HELICASE_CTER"/>
    <property type="match status" value="1"/>
</dbReference>
<evidence type="ECO:0000313" key="11">
    <source>
        <dbReference type="EMBL" id="CRK35735.1"/>
    </source>
</evidence>
<dbReference type="PRINTS" id="PR00991">
    <property type="entry name" value="6PFRUCTKNASE"/>
</dbReference>
<dbReference type="SMART" id="SM01178">
    <property type="entry name" value="DUF4217"/>
    <property type="match status" value="1"/>
</dbReference>
<evidence type="ECO:0000256" key="2">
    <source>
        <dbReference type="ARBA" id="ARBA00022517"/>
    </source>
</evidence>
<dbReference type="EMBL" id="CVQI01028113">
    <property type="protein sequence ID" value="CRK35735.1"/>
    <property type="molecule type" value="Genomic_DNA"/>
</dbReference>
<dbReference type="GO" id="GO:0005524">
    <property type="term" value="F:ATP binding"/>
    <property type="evidence" value="ECO:0007669"/>
    <property type="project" value="UniProtKB-KW"/>
</dbReference>
<dbReference type="GO" id="GO:0006003">
    <property type="term" value="P:fructose 2,6-bisphosphate metabolic process"/>
    <property type="evidence" value="ECO:0007669"/>
    <property type="project" value="InterPro"/>
</dbReference>
<feature type="region of interest" description="Disordered" evidence="9">
    <location>
        <begin position="455"/>
        <end position="483"/>
    </location>
</feature>
<dbReference type="Pfam" id="PF01591">
    <property type="entry name" value="6PF2K"/>
    <property type="match status" value="1"/>
</dbReference>